<accession>B9RX20</accession>
<dbReference type="EMBL" id="EQ973826">
    <property type="protein sequence ID" value="EEF44049.1"/>
    <property type="molecule type" value="Genomic_DNA"/>
</dbReference>
<keyword evidence="2" id="KW-1185">Reference proteome</keyword>
<evidence type="ECO:0000313" key="2">
    <source>
        <dbReference type="Proteomes" id="UP000008311"/>
    </source>
</evidence>
<organism evidence="1 2">
    <name type="scientific">Ricinus communis</name>
    <name type="common">Castor bean</name>
    <dbReference type="NCBI Taxonomy" id="3988"/>
    <lineage>
        <taxon>Eukaryota</taxon>
        <taxon>Viridiplantae</taxon>
        <taxon>Streptophyta</taxon>
        <taxon>Embryophyta</taxon>
        <taxon>Tracheophyta</taxon>
        <taxon>Spermatophyta</taxon>
        <taxon>Magnoliopsida</taxon>
        <taxon>eudicotyledons</taxon>
        <taxon>Gunneridae</taxon>
        <taxon>Pentapetalae</taxon>
        <taxon>rosids</taxon>
        <taxon>fabids</taxon>
        <taxon>Malpighiales</taxon>
        <taxon>Euphorbiaceae</taxon>
        <taxon>Acalyphoideae</taxon>
        <taxon>Acalypheae</taxon>
        <taxon>Ricinus</taxon>
    </lineage>
</organism>
<gene>
    <name evidence="1" type="ORF">RCOM_0816410</name>
</gene>
<evidence type="ECO:0000313" key="1">
    <source>
        <dbReference type="EMBL" id="EEF44049.1"/>
    </source>
</evidence>
<dbReference type="AlphaFoldDB" id="B9RX20"/>
<name>B9RX20_RICCO</name>
<protein>
    <submittedName>
        <fullName evidence="1">Uncharacterized protein</fullName>
    </submittedName>
</protein>
<proteinExistence type="predicted"/>
<dbReference type="InParanoid" id="B9RX20"/>
<dbReference type="Proteomes" id="UP000008311">
    <property type="component" value="Unassembled WGS sequence"/>
</dbReference>
<sequence>MVEEEIPIESGDLVNMERPSLVEIEARTKVRKQIYFEDTIGKETPMLMDDVDDCVSEDKDDLLDEQGD</sequence>
<reference evidence="2" key="1">
    <citation type="journal article" date="2010" name="Nat. Biotechnol.">
        <title>Draft genome sequence of the oilseed species Ricinus communis.</title>
        <authorList>
            <person name="Chan A.P."/>
            <person name="Crabtree J."/>
            <person name="Zhao Q."/>
            <person name="Lorenzi H."/>
            <person name="Orvis J."/>
            <person name="Puiu D."/>
            <person name="Melake-Berhan A."/>
            <person name="Jones K.M."/>
            <person name="Redman J."/>
            <person name="Chen G."/>
            <person name="Cahoon E.B."/>
            <person name="Gedil M."/>
            <person name="Stanke M."/>
            <person name="Haas B.J."/>
            <person name="Wortman J.R."/>
            <person name="Fraser-Liggett C.M."/>
            <person name="Ravel J."/>
            <person name="Rabinowicz P.D."/>
        </authorList>
    </citation>
    <scope>NUCLEOTIDE SEQUENCE [LARGE SCALE GENOMIC DNA]</scope>
    <source>
        <strain evidence="2">cv. Hale</strain>
    </source>
</reference>